<dbReference type="EMBL" id="BAHC01000026">
    <property type="protein sequence ID" value="GAB88528.1"/>
    <property type="molecule type" value="Genomic_DNA"/>
</dbReference>
<evidence type="ECO:0000313" key="3">
    <source>
        <dbReference type="Proteomes" id="UP000008363"/>
    </source>
</evidence>
<comment type="caution">
    <text evidence="2">The sequence shown here is derived from an EMBL/GenBank/DDBJ whole genome shotgun (WGS) entry which is preliminary data.</text>
</comment>
<protein>
    <recommendedName>
        <fullName evidence="4">Lipoprotein</fullName>
    </recommendedName>
</protein>
<evidence type="ECO:0000313" key="2">
    <source>
        <dbReference type="EMBL" id="GAB88528.1"/>
    </source>
</evidence>
<accession>K6UYK1</accession>
<name>K6UYK1_9ACTN</name>
<organism evidence="2 3">
    <name type="scientific">Gordonia rhizosphera NBRC 16068</name>
    <dbReference type="NCBI Taxonomy" id="1108045"/>
    <lineage>
        <taxon>Bacteria</taxon>
        <taxon>Bacillati</taxon>
        <taxon>Actinomycetota</taxon>
        <taxon>Actinomycetes</taxon>
        <taxon>Mycobacteriales</taxon>
        <taxon>Gordoniaceae</taxon>
        <taxon>Gordonia</taxon>
    </lineage>
</organism>
<feature type="signal peptide" evidence="1">
    <location>
        <begin position="1"/>
        <end position="22"/>
    </location>
</feature>
<evidence type="ECO:0008006" key="4">
    <source>
        <dbReference type="Google" id="ProtNLM"/>
    </source>
</evidence>
<gene>
    <name evidence="2" type="ORF">GORHZ_026_00270</name>
</gene>
<dbReference type="RefSeq" id="WP_006329997.1">
    <property type="nucleotide sequence ID" value="NZ_BAHC01000026.1"/>
</dbReference>
<dbReference type="STRING" id="1108045.GORHZ_026_00270"/>
<dbReference type="Proteomes" id="UP000008363">
    <property type="component" value="Unassembled WGS sequence"/>
</dbReference>
<keyword evidence="1" id="KW-0732">Signal</keyword>
<dbReference type="OrthoDB" id="5149662at2"/>
<keyword evidence="3" id="KW-1185">Reference proteome</keyword>
<dbReference type="eggNOG" id="ENOG5030JD6">
    <property type="taxonomic scope" value="Bacteria"/>
</dbReference>
<sequence>MLAALATLVTSAASAGSGSATAAPTPATSIVYGCDGAKLVQPRTLSSIFCADLGIIVTDITWLGWTDPFAVGYGTEHRNLCEPTCAAGRYAVYPVGVYLFAPQRGAFTEVSLYSSVTAPPETYQLTGFPH</sequence>
<evidence type="ECO:0000256" key="1">
    <source>
        <dbReference type="SAM" id="SignalP"/>
    </source>
</evidence>
<reference evidence="2 3" key="1">
    <citation type="submission" date="2012-08" db="EMBL/GenBank/DDBJ databases">
        <title>Whole genome shotgun sequence of Gordonia rhizosphera NBRC 16068.</title>
        <authorList>
            <person name="Takarada H."/>
            <person name="Isaki S."/>
            <person name="Hosoyama A."/>
            <person name="Tsuchikane K."/>
            <person name="Katsumata H."/>
            <person name="Baba S."/>
            <person name="Ohji S."/>
            <person name="Yamazaki S."/>
            <person name="Fujita N."/>
        </authorList>
    </citation>
    <scope>NUCLEOTIDE SEQUENCE [LARGE SCALE GENOMIC DNA]</scope>
    <source>
        <strain evidence="2 3">NBRC 16068</strain>
    </source>
</reference>
<dbReference type="AlphaFoldDB" id="K6UYK1"/>
<feature type="chain" id="PRO_5003898800" description="Lipoprotein" evidence="1">
    <location>
        <begin position="23"/>
        <end position="130"/>
    </location>
</feature>
<proteinExistence type="predicted"/>